<dbReference type="AlphaFoldDB" id="A0A0P1BHD3"/>
<reference evidence="2 3" key="1">
    <citation type="submission" date="2014-09" db="EMBL/GenBank/DDBJ databases">
        <authorList>
            <person name="Magalhaes I.L.F."/>
            <person name="Oliveira U."/>
            <person name="Santos F.R."/>
            <person name="Vidigal T.H.D.A."/>
            <person name="Brescovit A.D."/>
            <person name="Santos A.J."/>
        </authorList>
    </citation>
    <scope>NUCLEOTIDE SEQUENCE [LARGE SCALE GENOMIC DNA]</scope>
</reference>
<evidence type="ECO:0000313" key="3">
    <source>
        <dbReference type="Proteomes" id="UP000054845"/>
    </source>
</evidence>
<keyword evidence="3" id="KW-1185">Reference proteome</keyword>
<evidence type="ECO:0000256" key="1">
    <source>
        <dbReference type="SAM" id="MobiDB-lite"/>
    </source>
</evidence>
<organism evidence="2 3">
    <name type="scientific">Ceraceosorus bombacis</name>
    <dbReference type="NCBI Taxonomy" id="401625"/>
    <lineage>
        <taxon>Eukaryota</taxon>
        <taxon>Fungi</taxon>
        <taxon>Dikarya</taxon>
        <taxon>Basidiomycota</taxon>
        <taxon>Ustilaginomycotina</taxon>
        <taxon>Exobasidiomycetes</taxon>
        <taxon>Ceraceosorales</taxon>
        <taxon>Ceraceosoraceae</taxon>
        <taxon>Ceraceosorus</taxon>
    </lineage>
</organism>
<dbReference type="Proteomes" id="UP000054845">
    <property type="component" value="Unassembled WGS sequence"/>
</dbReference>
<feature type="region of interest" description="Disordered" evidence="1">
    <location>
        <begin position="63"/>
        <end position="91"/>
    </location>
</feature>
<dbReference type="OrthoDB" id="10291973at2759"/>
<accession>A0A0P1BHD3</accession>
<proteinExistence type="predicted"/>
<evidence type="ECO:0000313" key="2">
    <source>
        <dbReference type="EMBL" id="CEH15561.1"/>
    </source>
</evidence>
<name>A0A0P1BHD3_9BASI</name>
<sequence>MVNPTTPTKRKACKSDAERSSEQASAPDTPSKKAKKDWTAEEEAALMKAVFDLALDSIPHLHSASGLRETRTNPSINSKLRTLRAKYEKRN</sequence>
<protein>
    <submittedName>
        <fullName evidence="2">Uncharacterized protein</fullName>
    </submittedName>
</protein>
<dbReference type="EMBL" id="CCYA01000264">
    <property type="protein sequence ID" value="CEH15561.1"/>
    <property type="molecule type" value="Genomic_DNA"/>
</dbReference>
<feature type="region of interest" description="Disordered" evidence="1">
    <location>
        <begin position="1"/>
        <end position="39"/>
    </location>
</feature>